<proteinExistence type="predicted"/>
<gene>
    <name evidence="2" type="ORF">GSI_12394</name>
</gene>
<evidence type="ECO:0000256" key="1">
    <source>
        <dbReference type="SAM" id="SignalP"/>
    </source>
</evidence>
<dbReference type="EMBL" id="AYKW01000047">
    <property type="protein sequence ID" value="PIL25556.1"/>
    <property type="molecule type" value="Genomic_DNA"/>
</dbReference>
<reference evidence="2 3" key="1">
    <citation type="journal article" date="2015" name="Sci. Rep.">
        <title>Chromosome-level genome map provides insights into diverse defense mechanisms in the medicinal fungus Ganoderma sinense.</title>
        <authorList>
            <person name="Zhu Y."/>
            <person name="Xu J."/>
            <person name="Sun C."/>
            <person name="Zhou S."/>
            <person name="Xu H."/>
            <person name="Nelson D.R."/>
            <person name="Qian J."/>
            <person name="Song J."/>
            <person name="Luo H."/>
            <person name="Xiang L."/>
            <person name="Li Y."/>
            <person name="Xu Z."/>
            <person name="Ji A."/>
            <person name="Wang L."/>
            <person name="Lu S."/>
            <person name="Hayward A."/>
            <person name="Sun W."/>
            <person name="Li X."/>
            <person name="Schwartz D.C."/>
            <person name="Wang Y."/>
            <person name="Chen S."/>
        </authorList>
    </citation>
    <scope>NUCLEOTIDE SEQUENCE [LARGE SCALE GENOMIC DNA]</scope>
    <source>
        <strain evidence="2 3">ZZ0214-1</strain>
    </source>
</reference>
<dbReference type="OrthoDB" id="2764513at2759"/>
<keyword evidence="3" id="KW-1185">Reference proteome</keyword>
<evidence type="ECO:0008006" key="4">
    <source>
        <dbReference type="Google" id="ProtNLM"/>
    </source>
</evidence>
<comment type="caution">
    <text evidence="2">The sequence shown here is derived from an EMBL/GenBank/DDBJ whole genome shotgun (WGS) entry which is preliminary data.</text>
</comment>
<feature type="chain" id="PRO_5013963679" description="Terpene synthase" evidence="1">
    <location>
        <begin position="21"/>
        <end position="376"/>
    </location>
</feature>
<name>A0A2G8RVK4_9APHY</name>
<sequence length="376" mass="42243">MAAFNRLLSLLNLATLENDAINNPTPWSWGPWMARFQADRAPWAGPRWVPKTGFSRKQWTLVRSFVVAFYESGDNRLARNTFASGLSEGDQFEGLQILMSKIDHDWEQARIDCDADTILASMGINQLVDLHMETFVNRTSIPNIAELFFGRDAFVRPNVLLAVVSGWVLDVLSMTIDRWTLSYNERVQGIPDFQAAIYNACRDVSMPGSGIQEIADYFNTAASLIAQLNLTIDNERQRQLDYYRDVMFATLALIDGSDLAGRGLPPNMRSTLLKSGSWSEEECTVFREGFVAFLDGISLASRHVPESYREGVDVYRMLCEMTLGMVVDDDAPYLHLEENPENHTDNSAVWQDPAQAAFLFAACTLPHVYSNNGLAE</sequence>
<accession>A0A2G8RVK4</accession>
<dbReference type="Proteomes" id="UP000230002">
    <property type="component" value="Unassembled WGS sequence"/>
</dbReference>
<feature type="signal peptide" evidence="1">
    <location>
        <begin position="1"/>
        <end position="20"/>
    </location>
</feature>
<protein>
    <recommendedName>
        <fullName evidence="4">Terpene synthase</fullName>
    </recommendedName>
</protein>
<dbReference type="AlphaFoldDB" id="A0A2G8RVK4"/>
<evidence type="ECO:0000313" key="2">
    <source>
        <dbReference type="EMBL" id="PIL25556.1"/>
    </source>
</evidence>
<evidence type="ECO:0000313" key="3">
    <source>
        <dbReference type="Proteomes" id="UP000230002"/>
    </source>
</evidence>
<keyword evidence="1" id="KW-0732">Signal</keyword>
<organism evidence="2 3">
    <name type="scientific">Ganoderma sinense ZZ0214-1</name>
    <dbReference type="NCBI Taxonomy" id="1077348"/>
    <lineage>
        <taxon>Eukaryota</taxon>
        <taxon>Fungi</taxon>
        <taxon>Dikarya</taxon>
        <taxon>Basidiomycota</taxon>
        <taxon>Agaricomycotina</taxon>
        <taxon>Agaricomycetes</taxon>
        <taxon>Polyporales</taxon>
        <taxon>Polyporaceae</taxon>
        <taxon>Ganoderma</taxon>
    </lineage>
</organism>